<organism evidence="1 2">
    <name type="scientific">Propionibacterium cyclohexanicum</name>
    <dbReference type="NCBI Taxonomy" id="64702"/>
    <lineage>
        <taxon>Bacteria</taxon>
        <taxon>Bacillati</taxon>
        <taxon>Actinomycetota</taxon>
        <taxon>Actinomycetes</taxon>
        <taxon>Propionibacteriales</taxon>
        <taxon>Propionibacteriaceae</taxon>
        <taxon>Propionibacterium</taxon>
    </lineage>
</organism>
<dbReference type="OrthoDB" id="9799036at2"/>
<gene>
    <name evidence="1" type="ORF">SAMN05443377_11265</name>
</gene>
<dbReference type="InterPro" id="IPR050563">
    <property type="entry name" value="4-hydroxybenzoyl-CoA_TE"/>
</dbReference>
<accession>A0A1H9SCA0</accession>
<protein>
    <submittedName>
        <fullName evidence="1">Acyl-CoA thioester hydrolase</fullName>
    </submittedName>
</protein>
<dbReference type="GO" id="GO:0047617">
    <property type="term" value="F:fatty acyl-CoA hydrolase activity"/>
    <property type="evidence" value="ECO:0007669"/>
    <property type="project" value="TreeGrafter"/>
</dbReference>
<dbReference type="InterPro" id="IPR029069">
    <property type="entry name" value="HotDog_dom_sf"/>
</dbReference>
<sequence length="289" mass="32283">MPAFHALVPLRWSDLDAQGHINNVSVLDFTQEARALFMAKSPEPALLVNGSVLVNQQVEFLRPLRLSEQPIDVGLGATGIGAARFSMDYELRQDDELCARVSTLMCPFDFERQRVRVLQPAERECLRQVSVPPGSWPALPTFSLSGWGEPTPLRARWSDQDRYGHVNNVRILDWVQEARIEATARIDPGMARAGQQGRSAGDHHDMWVVARQDVQYLHQLSWREEPYLALTAPLRVGRSSVTLGCEISDPRDSSVRVRCCTVLVHLDEQGRPCPLPVSTRTAMAGRLAA</sequence>
<keyword evidence="1" id="KW-0378">Hydrolase</keyword>
<dbReference type="PANTHER" id="PTHR31793:SF24">
    <property type="entry name" value="LONG-CHAIN ACYL-COA THIOESTERASE FADM"/>
    <property type="match status" value="1"/>
</dbReference>
<dbReference type="PANTHER" id="PTHR31793">
    <property type="entry name" value="4-HYDROXYBENZOYL-COA THIOESTERASE FAMILY MEMBER"/>
    <property type="match status" value="1"/>
</dbReference>
<name>A0A1H9SCA0_9ACTN</name>
<dbReference type="STRING" id="64702.SAMN05443377_11265"/>
<dbReference type="SUPFAM" id="SSF54637">
    <property type="entry name" value="Thioesterase/thiol ester dehydrase-isomerase"/>
    <property type="match status" value="2"/>
</dbReference>
<dbReference type="AlphaFoldDB" id="A0A1H9SCA0"/>
<evidence type="ECO:0000313" key="1">
    <source>
        <dbReference type="EMBL" id="SER82666.1"/>
    </source>
</evidence>
<dbReference type="CDD" id="cd00586">
    <property type="entry name" value="4HBT"/>
    <property type="match status" value="2"/>
</dbReference>
<reference evidence="2" key="1">
    <citation type="submission" date="2016-10" db="EMBL/GenBank/DDBJ databases">
        <authorList>
            <person name="Varghese N."/>
            <person name="Submissions S."/>
        </authorList>
    </citation>
    <scope>NUCLEOTIDE SEQUENCE [LARGE SCALE GENOMIC DNA]</scope>
    <source>
        <strain evidence="2">DSM 16859</strain>
    </source>
</reference>
<dbReference type="Proteomes" id="UP000198815">
    <property type="component" value="Unassembled WGS sequence"/>
</dbReference>
<dbReference type="Gene3D" id="3.10.129.10">
    <property type="entry name" value="Hotdog Thioesterase"/>
    <property type="match status" value="2"/>
</dbReference>
<dbReference type="Pfam" id="PF13279">
    <property type="entry name" value="4HBT_2"/>
    <property type="match status" value="2"/>
</dbReference>
<proteinExistence type="predicted"/>
<evidence type="ECO:0000313" key="2">
    <source>
        <dbReference type="Proteomes" id="UP000198815"/>
    </source>
</evidence>
<dbReference type="EMBL" id="FOGZ01000012">
    <property type="protein sequence ID" value="SER82666.1"/>
    <property type="molecule type" value="Genomic_DNA"/>
</dbReference>
<dbReference type="RefSeq" id="WP_091969550.1">
    <property type="nucleotide sequence ID" value="NZ_FOGZ01000012.1"/>
</dbReference>
<keyword evidence="2" id="KW-1185">Reference proteome</keyword>